<dbReference type="RefSeq" id="WP_191284144.1">
    <property type="nucleotide sequence ID" value="NZ_BNAI01000009.1"/>
</dbReference>
<evidence type="ECO:0000256" key="2">
    <source>
        <dbReference type="SAM" id="Phobius"/>
    </source>
</evidence>
<dbReference type="AlphaFoldDB" id="A0A8J3GSE4"/>
<feature type="domain" description="LppM" evidence="3">
    <location>
        <begin position="24"/>
        <end position="185"/>
    </location>
</feature>
<reference evidence="4" key="1">
    <citation type="journal article" date="2014" name="Int. J. Syst. Evol. Microbiol.">
        <title>Complete genome sequence of Corynebacterium casei LMG S-19264T (=DSM 44701T), isolated from a smear-ripened cheese.</title>
        <authorList>
            <consortium name="US DOE Joint Genome Institute (JGI-PGF)"/>
            <person name="Walter F."/>
            <person name="Albersmeier A."/>
            <person name="Kalinowski J."/>
            <person name="Ruckert C."/>
        </authorList>
    </citation>
    <scope>NUCLEOTIDE SEQUENCE</scope>
    <source>
        <strain evidence="4">CGMCC 1.16548</strain>
    </source>
</reference>
<dbReference type="EMBL" id="BNAI01000009">
    <property type="protein sequence ID" value="GHF25191.1"/>
    <property type="molecule type" value="Genomic_DNA"/>
</dbReference>
<reference evidence="4" key="2">
    <citation type="submission" date="2020-09" db="EMBL/GenBank/DDBJ databases">
        <authorList>
            <person name="Sun Q."/>
            <person name="Zhou Y."/>
        </authorList>
    </citation>
    <scope>NUCLEOTIDE SEQUENCE</scope>
    <source>
        <strain evidence="4">CGMCC 1.16548</strain>
    </source>
</reference>
<gene>
    <name evidence="4" type="ORF">GCM10011600_27850</name>
</gene>
<keyword evidence="5" id="KW-1185">Reference proteome</keyword>
<comment type="caution">
    <text evidence="4">The sequence shown here is derived from an EMBL/GenBank/DDBJ whole genome shotgun (WGS) entry which is preliminary data.</text>
</comment>
<feature type="compositionally biased region" description="Low complexity" evidence="1">
    <location>
        <begin position="237"/>
        <end position="266"/>
    </location>
</feature>
<keyword evidence="2" id="KW-1133">Transmembrane helix</keyword>
<dbReference type="InterPro" id="IPR053807">
    <property type="entry name" value="LppM"/>
</dbReference>
<feature type="region of interest" description="Disordered" evidence="1">
    <location>
        <begin position="237"/>
        <end position="284"/>
    </location>
</feature>
<evidence type="ECO:0000259" key="3">
    <source>
        <dbReference type="Pfam" id="PF21946"/>
    </source>
</evidence>
<evidence type="ECO:0000313" key="5">
    <source>
        <dbReference type="Proteomes" id="UP000617531"/>
    </source>
</evidence>
<evidence type="ECO:0000313" key="4">
    <source>
        <dbReference type="EMBL" id="GHF25191.1"/>
    </source>
</evidence>
<evidence type="ECO:0000256" key="1">
    <source>
        <dbReference type="SAM" id="MobiDB-lite"/>
    </source>
</evidence>
<proteinExistence type="predicted"/>
<organism evidence="4 5">
    <name type="scientific">Pseudolysinimonas yzui</name>
    <dbReference type="NCBI Taxonomy" id="2708254"/>
    <lineage>
        <taxon>Bacteria</taxon>
        <taxon>Bacillati</taxon>
        <taxon>Actinomycetota</taxon>
        <taxon>Actinomycetes</taxon>
        <taxon>Micrococcales</taxon>
        <taxon>Microbacteriaceae</taxon>
        <taxon>Pseudolysinimonas</taxon>
    </lineage>
</organism>
<keyword evidence="2" id="KW-0812">Transmembrane</keyword>
<keyword evidence="2" id="KW-0472">Membrane</keyword>
<dbReference type="PROSITE" id="PS51257">
    <property type="entry name" value="PROKAR_LIPOPROTEIN"/>
    <property type="match status" value="1"/>
</dbReference>
<dbReference type="Pfam" id="PF21946">
    <property type="entry name" value="LppM"/>
    <property type="match status" value="1"/>
</dbReference>
<protein>
    <recommendedName>
        <fullName evidence="3">LppM domain-containing protein</fullName>
    </recommendedName>
</protein>
<dbReference type="Proteomes" id="UP000617531">
    <property type="component" value="Unassembled WGS sequence"/>
</dbReference>
<feature type="transmembrane region" description="Helical" evidence="2">
    <location>
        <begin position="193"/>
        <end position="217"/>
    </location>
</feature>
<accession>A0A8J3GSE4</accession>
<name>A0A8J3GSE4_9MICO</name>
<sequence>MKRRILPRILAVGVLVLALAGCVRFQADLTLNPEDTVDGSIVVAVLVSEDTDEAREQSLTAADQIEADLLGSLRDASGVTTSAYEEDDYIGSRIVFDDVALDAFSGQSEDSLRIVRDGDEYLFTGALDFSGESIPSEEPVEGDDNLTVSVTFPGEVTEHNGELTGTTVSWSTAVDQRLEMSARGSATPAGPPILLIVGIALVVLLVIAAVVAVLLFVRSRAKKNAAVTAVPGADAAAVPAPAAAPAAEAPPAAPVVEAPPAAETPAPKTPRAPKTPKAPPTGEA</sequence>